<name>A0ABV8X461_9LACT</name>
<accession>A0ABV8X461</accession>
<organism evidence="1 2">
    <name type="scientific">Chungangia koreensis</name>
    <dbReference type="NCBI Taxonomy" id="752657"/>
    <lineage>
        <taxon>Bacteria</taxon>
        <taxon>Bacillati</taxon>
        <taxon>Bacillota</taxon>
        <taxon>Bacilli</taxon>
        <taxon>Lactobacillales</taxon>
        <taxon>Chungangia</taxon>
    </lineage>
</organism>
<keyword evidence="2" id="KW-1185">Reference proteome</keyword>
<sequence>MGSSWRSIVFNAETLSLLGILKVLVAARHMDSKLVSFHLQ</sequence>
<dbReference type="EMBL" id="JBHSEC010000019">
    <property type="protein sequence ID" value="MFC4410723.1"/>
    <property type="molecule type" value="Genomic_DNA"/>
</dbReference>
<dbReference type="RefSeq" id="WP_378154885.1">
    <property type="nucleotide sequence ID" value="NZ_JBHSEC010000019.1"/>
</dbReference>
<gene>
    <name evidence="1" type="ORF">ACFOZY_09885</name>
</gene>
<evidence type="ECO:0000313" key="1">
    <source>
        <dbReference type="EMBL" id="MFC4410723.1"/>
    </source>
</evidence>
<comment type="caution">
    <text evidence="1">The sequence shown here is derived from an EMBL/GenBank/DDBJ whole genome shotgun (WGS) entry which is preliminary data.</text>
</comment>
<protein>
    <submittedName>
        <fullName evidence="1">Uncharacterized protein</fullName>
    </submittedName>
</protein>
<proteinExistence type="predicted"/>
<evidence type="ECO:0000313" key="2">
    <source>
        <dbReference type="Proteomes" id="UP001595817"/>
    </source>
</evidence>
<dbReference type="Proteomes" id="UP001595817">
    <property type="component" value="Unassembled WGS sequence"/>
</dbReference>
<reference evidence="2" key="1">
    <citation type="journal article" date="2019" name="Int. J. Syst. Evol. Microbiol.">
        <title>The Global Catalogue of Microorganisms (GCM) 10K type strain sequencing project: providing services to taxonomists for standard genome sequencing and annotation.</title>
        <authorList>
            <consortium name="The Broad Institute Genomics Platform"/>
            <consortium name="The Broad Institute Genome Sequencing Center for Infectious Disease"/>
            <person name="Wu L."/>
            <person name="Ma J."/>
        </authorList>
    </citation>
    <scope>NUCLEOTIDE SEQUENCE [LARGE SCALE GENOMIC DNA]</scope>
    <source>
        <strain evidence="2">CCUG 59778</strain>
    </source>
</reference>